<evidence type="ECO:0000256" key="9">
    <source>
        <dbReference type="ARBA" id="ARBA00022592"/>
    </source>
</evidence>
<sequence>MPLLEPITWRRLLLEGVLFCLPALLLSLFIGHLGWLLALSLLAALMRNYYFQLRLSHWLWRNPGRAPPAGGGSWISLFYGLHRMQLRQRRRRRELAMLFKRFRSGADSLPDALVMLTGDGHIFWCNGLAQQLLSFRWPEDNGQPILNLLRYPEFNDYLQRQAFQRPLTLQLNNQHWVEFRVMPYTDDQLLMVVRDVTQMRQLEGARRNFFANASHELRTPLTVLQGYLEMMTDDSLDAHMRQRAVQTMQDQSRRMERLVAQLLELSRIEAAPQGETHTPVDMPTLLKRLQASVEGLSQGQHPLVLRVNPRLWINGNEEQLRSAVSNLMYNAVIHTPPGTRIEVSWQRSAEGATFQVSDNGPGIAPEHLPRLTERFYRVDKARSRQTGGSGLGLAIVKHALSHHDARLDISSAPGEGTRFGFTLPARLITLPPRVDPSVSPLSPQARE</sequence>
<evidence type="ECO:0000256" key="7">
    <source>
        <dbReference type="ARBA" id="ARBA00022519"/>
    </source>
</evidence>
<proteinExistence type="predicted"/>
<dbReference type="SMART" id="SM00091">
    <property type="entry name" value="PAS"/>
    <property type="match status" value="1"/>
</dbReference>
<protein>
    <recommendedName>
        <fullName evidence="4">Phosphate regulon sensor protein PhoR</fullName>
        <ecNumber evidence="3">2.7.13.3</ecNumber>
    </recommendedName>
</protein>
<dbReference type="InterPro" id="IPR013767">
    <property type="entry name" value="PAS_fold"/>
</dbReference>
<evidence type="ECO:0000256" key="18">
    <source>
        <dbReference type="ARBA" id="ARBA00025207"/>
    </source>
</evidence>
<dbReference type="EC" id="2.7.13.3" evidence="3"/>
<dbReference type="KEGG" id="sod:Sant_3040"/>
<evidence type="ECO:0000256" key="11">
    <source>
        <dbReference type="ARBA" id="ARBA00022692"/>
    </source>
</evidence>
<evidence type="ECO:0000256" key="2">
    <source>
        <dbReference type="ARBA" id="ARBA00004429"/>
    </source>
</evidence>
<keyword evidence="13" id="KW-0418">Kinase</keyword>
<evidence type="ECO:0000256" key="14">
    <source>
        <dbReference type="ARBA" id="ARBA00022840"/>
    </source>
</evidence>
<dbReference type="GO" id="GO:0006817">
    <property type="term" value="P:phosphate ion transport"/>
    <property type="evidence" value="ECO:0007669"/>
    <property type="project" value="UniProtKB-KW"/>
</dbReference>
<keyword evidence="16" id="KW-0902">Two-component regulatory system</keyword>
<evidence type="ECO:0000256" key="1">
    <source>
        <dbReference type="ARBA" id="ARBA00000085"/>
    </source>
</evidence>
<dbReference type="CDD" id="cd00082">
    <property type="entry name" value="HisKA"/>
    <property type="match status" value="1"/>
</dbReference>
<keyword evidence="10" id="KW-0808">Transferase</keyword>
<dbReference type="Proteomes" id="UP000019028">
    <property type="component" value="Chromosome"/>
</dbReference>
<keyword evidence="19" id="KW-0175">Coiled coil</keyword>
<evidence type="ECO:0000256" key="19">
    <source>
        <dbReference type="SAM" id="Coils"/>
    </source>
</evidence>
<dbReference type="InterPro" id="IPR003661">
    <property type="entry name" value="HisK_dim/P_dom"/>
</dbReference>
<evidence type="ECO:0000256" key="8">
    <source>
        <dbReference type="ARBA" id="ARBA00022553"/>
    </source>
</evidence>
<dbReference type="InterPro" id="IPR036097">
    <property type="entry name" value="HisK_dim/P_sf"/>
</dbReference>
<dbReference type="InterPro" id="IPR003594">
    <property type="entry name" value="HATPase_dom"/>
</dbReference>
<keyword evidence="17 20" id="KW-0472">Membrane</keyword>
<accession>W0HW24</accession>
<gene>
    <name evidence="22" type="primary">phoR</name>
    <name evidence="22" type="ORF">Sant_3040</name>
</gene>
<dbReference type="GO" id="GO:0005886">
    <property type="term" value="C:plasma membrane"/>
    <property type="evidence" value="ECO:0007669"/>
    <property type="project" value="UniProtKB-SubCell"/>
</dbReference>
<evidence type="ECO:0000256" key="3">
    <source>
        <dbReference type="ARBA" id="ARBA00012438"/>
    </source>
</evidence>
<dbReference type="GO" id="GO:0016036">
    <property type="term" value="P:cellular response to phosphate starvation"/>
    <property type="evidence" value="ECO:0007669"/>
    <property type="project" value="TreeGrafter"/>
</dbReference>
<evidence type="ECO:0000256" key="5">
    <source>
        <dbReference type="ARBA" id="ARBA00022448"/>
    </source>
</evidence>
<keyword evidence="23" id="KW-1185">Reference proteome</keyword>
<dbReference type="InterPro" id="IPR035965">
    <property type="entry name" value="PAS-like_dom_sf"/>
</dbReference>
<keyword evidence="7" id="KW-0997">Cell inner membrane</keyword>
<dbReference type="Gene3D" id="1.10.287.130">
    <property type="match status" value="1"/>
</dbReference>
<evidence type="ECO:0000313" key="22">
    <source>
        <dbReference type="EMBL" id="AHF78046.1"/>
    </source>
</evidence>
<dbReference type="AlphaFoldDB" id="W0HW24"/>
<dbReference type="Pfam" id="PF02518">
    <property type="entry name" value="HATPase_c"/>
    <property type="match status" value="1"/>
</dbReference>
<dbReference type="PROSITE" id="PS50109">
    <property type="entry name" value="HIS_KIN"/>
    <property type="match status" value="1"/>
</dbReference>
<dbReference type="InterPro" id="IPR050351">
    <property type="entry name" value="BphY/WalK/GraS-like"/>
</dbReference>
<dbReference type="SMART" id="SM00387">
    <property type="entry name" value="HATPase_c"/>
    <property type="match status" value="1"/>
</dbReference>
<organism evidence="22 23">
    <name type="scientific">Sodalis praecaptivus</name>
    <dbReference type="NCBI Taxonomy" id="1239307"/>
    <lineage>
        <taxon>Bacteria</taxon>
        <taxon>Pseudomonadati</taxon>
        <taxon>Pseudomonadota</taxon>
        <taxon>Gammaproteobacteria</taxon>
        <taxon>Enterobacterales</taxon>
        <taxon>Bruguierivoracaceae</taxon>
        <taxon>Sodalis</taxon>
    </lineage>
</organism>
<evidence type="ECO:0000256" key="16">
    <source>
        <dbReference type="ARBA" id="ARBA00023012"/>
    </source>
</evidence>
<dbReference type="FunFam" id="1.10.287.130:FF:000001">
    <property type="entry name" value="Two-component sensor histidine kinase"/>
    <property type="match status" value="1"/>
</dbReference>
<dbReference type="PANTHER" id="PTHR45453">
    <property type="entry name" value="PHOSPHATE REGULON SENSOR PROTEIN PHOR"/>
    <property type="match status" value="1"/>
</dbReference>
<evidence type="ECO:0000313" key="23">
    <source>
        <dbReference type="Proteomes" id="UP000019028"/>
    </source>
</evidence>
<feature type="coiled-coil region" evidence="19">
    <location>
        <begin position="241"/>
        <end position="268"/>
    </location>
</feature>
<comment type="catalytic activity">
    <reaction evidence="1">
        <text>ATP + protein L-histidine = ADP + protein N-phospho-L-histidine.</text>
        <dbReference type="EC" id="2.7.13.3"/>
    </reaction>
</comment>
<dbReference type="CDD" id="cd00130">
    <property type="entry name" value="PAS"/>
    <property type="match status" value="1"/>
</dbReference>
<dbReference type="Pfam" id="PF11808">
    <property type="entry name" value="PhoR"/>
    <property type="match status" value="1"/>
</dbReference>
<evidence type="ECO:0000256" key="10">
    <source>
        <dbReference type="ARBA" id="ARBA00022679"/>
    </source>
</evidence>
<name>W0HW24_9GAMM</name>
<dbReference type="FunFam" id="3.30.450.20:FF:000044">
    <property type="entry name" value="Phosphate regulon sensor histidine kinase PhoR"/>
    <property type="match status" value="1"/>
</dbReference>
<comment type="subcellular location">
    <subcellularLocation>
        <location evidence="2">Cell inner membrane</location>
        <topology evidence="2">Multi-pass membrane protein</topology>
    </subcellularLocation>
</comment>
<feature type="transmembrane region" description="Helical" evidence="20">
    <location>
        <begin position="12"/>
        <end position="45"/>
    </location>
</feature>
<dbReference type="Gene3D" id="3.30.565.10">
    <property type="entry name" value="Histidine kinase-like ATPase, C-terminal domain"/>
    <property type="match status" value="1"/>
</dbReference>
<dbReference type="Gene3D" id="3.30.450.20">
    <property type="entry name" value="PAS domain"/>
    <property type="match status" value="1"/>
</dbReference>
<evidence type="ECO:0000256" key="20">
    <source>
        <dbReference type="SAM" id="Phobius"/>
    </source>
</evidence>
<keyword evidence="15 20" id="KW-1133">Transmembrane helix</keyword>
<dbReference type="GO" id="GO:0005524">
    <property type="term" value="F:ATP binding"/>
    <property type="evidence" value="ECO:0007669"/>
    <property type="project" value="UniProtKB-KW"/>
</dbReference>
<dbReference type="Pfam" id="PF00989">
    <property type="entry name" value="PAS"/>
    <property type="match status" value="1"/>
</dbReference>
<dbReference type="EMBL" id="CP006569">
    <property type="protein sequence ID" value="AHF78046.1"/>
    <property type="molecule type" value="Genomic_DNA"/>
</dbReference>
<evidence type="ECO:0000256" key="6">
    <source>
        <dbReference type="ARBA" id="ARBA00022475"/>
    </source>
</evidence>
<evidence type="ECO:0000256" key="13">
    <source>
        <dbReference type="ARBA" id="ARBA00022777"/>
    </source>
</evidence>
<dbReference type="HOGENOM" id="CLU_000445_89_2_6"/>
<keyword evidence="6" id="KW-1003">Cell membrane</keyword>
<dbReference type="PRINTS" id="PR00344">
    <property type="entry name" value="BCTRLSENSOR"/>
</dbReference>
<evidence type="ECO:0000259" key="21">
    <source>
        <dbReference type="PROSITE" id="PS50109"/>
    </source>
</evidence>
<keyword evidence="8" id="KW-0597">Phosphoprotein</keyword>
<dbReference type="SUPFAM" id="SSF47384">
    <property type="entry name" value="Homodimeric domain of signal transducing histidine kinase"/>
    <property type="match status" value="1"/>
</dbReference>
<comment type="function">
    <text evidence="18">Member of the two-component regulatory system PhoR/PhoB involved in the phosphate regulon genes expression. PhoR may function as a membrane-associated protein kinase that phosphorylates PhoB in response to environmental signals.</text>
</comment>
<dbReference type="InterPro" id="IPR014310">
    <property type="entry name" value="Sig_transdc_His_kinase_PhoR"/>
</dbReference>
<feature type="domain" description="Histidine kinase" evidence="21">
    <location>
        <begin position="212"/>
        <end position="427"/>
    </location>
</feature>
<dbReference type="PATRIC" id="fig|1239307.3.peg.3342"/>
<dbReference type="InterPro" id="IPR000014">
    <property type="entry name" value="PAS"/>
</dbReference>
<dbReference type="SUPFAM" id="SSF55785">
    <property type="entry name" value="PYP-like sensor domain (PAS domain)"/>
    <property type="match status" value="1"/>
</dbReference>
<keyword evidence="12" id="KW-0547">Nucleotide-binding</keyword>
<dbReference type="InterPro" id="IPR005467">
    <property type="entry name" value="His_kinase_dom"/>
</dbReference>
<dbReference type="GO" id="GO:0006355">
    <property type="term" value="P:regulation of DNA-templated transcription"/>
    <property type="evidence" value="ECO:0007669"/>
    <property type="project" value="InterPro"/>
</dbReference>
<keyword evidence="5" id="KW-0813">Transport</keyword>
<dbReference type="InterPro" id="IPR036890">
    <property type="entry name" value="HATPase_C_sf"/>
</dbReference>
<evidence type="ECO:0000256" key="12">
    <source>
        <dbReference type="ARBA" id="ARBA00022741"/>
    </source>
</evidence>
<dbReference type="FunFam" id="3.30.565.10:FF:000032">
    <property type="entry name" value="Phosphate regulon sensor histidine kinase PhoR"/>
    <property type="match status" value="1"/>
</dbReference>
<dbReference type="SUPFAM" id="SSF55874">
    <property type="entry name" value="ATPase domain of HSP90 chaperone/DNA topoisomerase II/histidine kinase"/>
    <property type="match status" value="1"/>
</dbReference>
<dbReference type="NCBIfam" id="NF008235">
    <property type="entry name" value="PRK11006.1"/>
    <property type="match status" value="1"/>
</dbReference>
<dbReference type="SMART" id="SM00388">
    <property type="entry name" value="HisKA"/>
    <property type="match status" value="1"/>
</dbReference>
<keyword evidence="9" id="KW-0592">Phosphate transport</keyword>
<keyword evidence="11 20" id="KW-0812">Transmembrane</keyword>
<evidence type="ECO:0000256" key="4">
    <source>
        <dbReference type="ARBA" id="ARBA00019665"/>
    </source>
</evidence>
<dbReference type="PANTHER" id="PTHR45453:SF1">
    <property type="entry name" value="PHOSPHATE REGULON SENSOR PROTEIN PHOR"/>
    <property type="match status" value="1"/>
</dbReference>
<dbReference type="InterPro" id="IPR004358">
    <property type="entry name" value="Sig_transdc_His_kin-like_C"/>
</dbReference>
<dbReference type="GO" id="GO:0004721">
    <property type="term" value="F:phosphoprotein phosphatase activity"/>
    <property type="evidence" value="ECO:0007669"/>
    <property type="project" value="InterPro"/>
</dbReference>
<reference evidence="22 23" key="1">
    <citation type="journal article" date="2014" name="Genome Biol. Evol.">
        <title>Genome degeneration and adaptation in a nascent stage of symbiosis.</title>
        <authorList>
            <person name="Oakeson K.F."/>
            <person name="Gil R."/>
            <person name="Clayton A.L."/>
            <person name="Dunn D.M."/>
            <person name="von Niederhausern A.C."/>
            <person name="Hamil C."/>
            <person name="Aoyagi A."/>
            <person name="Duval B."/>
            <person name="Baca A."/>
            <person name="Silva F.J."/>
            <person name="Vallier A."/>
            <person name="Jackson D.G."/>
            <person name="Latorre A."/>
            <person name="Weiss R.B."/>
            <person name="Heddi A."/>
            <person name="Moya A."/>
            <person name="Dale C."/>
        </authorList>
    </citation>
    <scope>NUCLEOTIDE SEQUENCE [LARGE SCALE GENOMIC DNA]</scope>
    <source>
        <strain evidence="22 23">HS1</strain>
    </source>
</reference>
<dbReference type="InterPro" id="IPR021766">
    <property type="entry name" value="PhoR_N"/>
</dbReference>
<keyword evidence="14" id="KW-0067">ATP-binding</keyword>
<evidence type="ECO:0000256" key="17">
    <source>
        <dbReference type="ARBA" id="ARBA00023136"/>
    </source>
</evidence>
<dbReference type="NCBIfam" id="TIGR02966">
    <property type="entry name" value="phoR_proteo"/>
    <property type="match status" value="1"/>
</dbReference>
<dbReference type="GO" id="GO:0000155">
    <property type="term" value="F:phosphorelay sensor kinase activity"/>
    <property type="evidence" value="ECO:0007669"/>
    <property type="project" value="InterPro"/>
</dbReference>
<dbReference type="Pfam" id="PF00512">
    <property type="entry name" value="HisKA"/>
    <property type="match status" value="1"/>
</dbReference>
<evidence type="ECO:0000256" key="15">
    <source>
        <dbReference type="ARBA" id="ARBA00022989"/>
    </source>
</evidence>